<dbReference type="Pfam" id="PF00664">
    <property type="entry name" value="ABC_membrane"/>
    <property type="match status" value="2"/>
</dbReference>
<dbReference type="STRING" id="1344418.A0A1D2VAP9"/>
<protein>
    <recommendedName>
        <fullName evidence="16">P-loop containing nucleoside triphosphate hydrolase protein</fullName>
    </recommendedName>
</protein>
<dbReference type="FunFam" id="3.40.50.300:FF:000565">
    <property type="entry name" value="ABC bile acid transporter"/>
    <property type="match status" value="1"/>
</dbReference>
<dbReference type="FunFam" id="1.20.1560.10:FF:000020">
    <property type="entry name" value="ABC metal ion transporter"/>
    <property type="match status" value="1"/>
</dbReference>
<dbReference type="CDD" id="cd03250">
    <property type="entry name" value="ABCC_MRP_domain1"/>
    <property type="match status" value="1"/>
</dbReference>
<evidence type="ECO:0000256" key="9">
    <source>
        <dbReference type="ARBA" id="ARBA00023136"/>
    </source>
</evidence>
<dbReference type="FunFam" id="3.40.50.300:FF:000997">
    <property type="entry name" value="Multidrug resistance-associated protein 1"/>
    <property type="match status" value="1"/>
</dbReference>
<comment type="subcellular location">
    <subcellularLocation>
        <location evidence="1">Vacuole membrane</location>
        <topology evidence="1">Multi-pass membrane protein</topology>
    </subcellularLocation>
</comment>
<feature type="domain" description="ABC transporter" evidence="12">
    <location>
        <begin position="1122"/>
        <end position="1362"/>
    </location>
</feature>
<keyword evidence="4 11" id="KW-0812">Transmembrane</keyword>
<dbReference type="InterPro" id="IPR003593">
    <property type="entry name" value="AAA+_ATPase"/>
</dbReference>
<dbReference type="FunFam" id="1.20.1560.10:FF:000013">
    <property type="entry name" value="ABC transporter C family member 2"/>
    <property type="match status" value="1"/>
</dbReference>
<dbReference type="InterPro" id="IPR036640">
    <property type="entry name" value="ABC1_TM_sf"/>
</dbReference>
<dbReference type="InParanoid" id="A0A1D2VAP9"/>
<feature type="transmembrane region" description="Helical" evidence="11">
    <location>
        <begin position="841"/>
        <end position="866"/>
    </location>
</feature>
<dbReference type="InterPro" id="IPR044726">
    <property type="entry name" value="ABCC_6TM_D2"/>
</dbReference>
<feature type="transmembrane region" description="Helical" evidence="11">
    <location>
        <begin position="364"/>
        <end position="390"/>
    </location>
</feature>
<dbReference type="InterPro" id="IPR050173">
    <property type="entry name" value="ABC_transporter_C-like"/>
</dbReference>
<feature type="transmembrane region" description="Helical" evidence="11">
    <location>
        <begin position="787"/>
        <end position="809"/>
    </location>
</feature>
<evidence type="ECO:0000256" key="7">
    <source>
        <dbReference type="ARBA" id="ARBA00022840"/>
    </source>
</evidence>
<feature type="domain" description="ABC transmembrane type-1" evidence="13">
    <location>
        <begin position="804"/>
        <end position="1085"/>
    </location>
</feature>
<dbReference type="GO" id="GO:0140359">
    <property type="term" value="F:ABC-type transporter activity"/>
    <property type="evidence" value="ECO:0007669"/>
    <property type="project" value="InterPro"/>
</dbReference>
<dbReference type="InterPro" id="IPR017871">
    <property type="entry name" value="ABC_transporter-like_CS"/>
</dbReference>
<keyword evidence="7" id="KW-0067">ATP-binding</keyword>
<comment type="function">
    <text evidence="10">Cooperates for the ATP-dependent vacuolar transport of bilirubin and glutathione conjugates.</text>
</comment>
<evidence type="ECO:0008006" key="16">
    <source>
        <dbReference type="Google" id="ProtNLM"/>
    </source>
</evidence>
<dbReference type="PROSITE" id="PS50893">
    <property type="entry name" value="ABC_TRANSPORTER_2"/>
    <property type="match status" value="2"/>
</dbReference>
<keyword evidence="3" id="KW-0926">Vacuole</keyword>
<dbReference type="PANTHER" id="PTHR24223">
    <property type="entry name" value="ATP-BINDING CASSETTE SUB-FAMILY C"/>
    <property type="match status" value="1"/>
</dbReference>
<gene>
    <name evidence="14" type="ORF">ASCRUDRAFT_38981</name>
</gene>
<keyword evidence="9 11" id="KW-0472">Membrane</keyword>
<dbReference type="InterPro" id="IPR027417">
    <property type="entry name" value="P-loop_NTPase"/>
</dbReference>
<evidence type="ECO:0000256" key="4">
    <source>
        <dbReference type="ARBA" id="ARBA00022692"/>
    </source>
</evidence>
<organism evidence="14 15">
    <name type="scientific">Ascoidea rubescens DSM 1968</name>
    <dbReference type="NCBI Taxonomy" id="1344418"/>
    <lineage>
        <taxon>Eukaryota</taxon>
        <taxon>Fungi</taxon>
        <taxon>Dikarya</taxon>
        <taxon>Ascomycota</taxon>
        <taxon>Saccharomycotina</taxon>
        <taxon>Saccharomycetes</taxon>
        <taxon>Ascoideaceae</taxon>
        <taxon>Ascoidea</taxon>
    </lineage>
</organism>
<dbReference type="Pfam" id="PF00005">
    <property type="entry name" value="ABC_tran"/>
    <property type="match status" value="2"/>
</dbReference>
<evidence type="ECO:0000259" key="12">
    <source>
        <dbReference type="PROSITE" id="PS50893"/>
    </source>
</evidence>
<evidence type="ECO:0000313" key="14">
    <source>
        <dbReference type="EMBL" id="ODV58722.1"/>
    </source>
</evidence>
<feature type="non-terminal residue" evidence="14">
    <location>
        <position position="1"/>
    </location>
</feature>
<dbReference type="GO" id="GO:0016887">
    <property type="term" value="F:ATP hydrolysis activity"/>
    <property type="evidence" value="ECO:0007669"/>
    <property type="project" value="InterPro"/>
</dbReference>
<keyword evidence="5" id="KW-0677">Repeat</keyword>
<reference evidence="15" key="1">
    <citation type="submission" date="2016-05" db="EMBL/GenBank/DDBJ databases">
        <title>Comparative genomics of biotechnologically important yeasts.</title>
        <authorList>
            <consortium name="DOE Joint Genome Institute"/>
            <person name="Riley R."/>
            <person name="Haridas S."/>
            <person name="Wolfe K.H."/>
            <person name="Lopes M.R."/>
            <person name="Hittinger C.T."/>
            <person name="Goker M."/>
            <person name="Salamov A."/>
            <person name="Wisecaver J."/>
            <person name="Long T.M."/>
            <person name="Aerts A.L."/>
            <person name="Barry K."/>
            <person name="Choi C."/>
            <person name="Clum A."/>
            <person name="Coughlan A.Y."/>
            <person name="Deshpande S."/>
            <person name="Douglass A.P."/>
            <person name="Hanson S.J."/>
            <person name="Klenk H.-P."/>
            <person name="Labutti K."/>
            <person name="Lapidus A."/>
            <person name="Lindquist E."/>
            <person name="Lipzen A."/>
            <person name="Meier-Kolthoff J.P."/>
            <person name="Ohm R.A."/>
            <person name="Otillar R.P."/>
            <person name="Pangilinan J."/>
            <person name="Peng Y."/>
            <person name="Rokas A."/>
            <person name="Rosa C.A."/>
            <person name="Scheuner C."/>
            <person name="Sibirny A.A."/>
            <person name="Slot J.C."/>
            <person name="Stielow J.B."/>
            <person name="Sun H."/>
            <person name="Kurtzman C.P."/>
            <person name="Blackwell M."/>
            <person name="Grigoriev I.V."/>
            <person name="Jeffries T.W."/>
        </authorList>
    </citation>
    <scope>NUCLEOTIDE SEQUENCE [LARGE SCALE GENOMIC DNA]</scope>
    <source>
        <strain evidence="15">DSM 1968</strain>
    </source>
</reference>
<sequence>DSTKTNLIQNITFSWMNPLIIKGYSQKSLSLSDLPIPPIDFNANDSTTLLSKNWLSQLSSPEIEIEIEIKNKNKNKNKKKPKKKHLLFKAIINSFGFPIILAAFYELSECCLSFLLPQLLRILINFFSNTPNNIILPNSILITNGIIIALLMFLISILSTICFNQYFIIIFSVGLNCKSALMGLIYKKTLKLHSNHSLYFTTSDIINFMSVDVSRIQQLIQQIQLIISSPIRLILSLISLYSLLNSSIFSSLLIISLIIPINTFLFKKMKILHKCQMKFKDRRTRIISEILSSIKSIKLYSWENPVLANLKDVRNNQELKNLQKIGIYSGFINFSWSCIPFFLSCFTFALFVLNKKNPPLTPDIIFPSLTLFNMLSSPLFQLPGLITAIIEASIAINRITNFLLADELDLLFLQNLSKFNTQSITQSITQPIPHSVNINNLSFTRNNLNLPENTLLSSNNLILDQESKLYNYPDFAIKNISFVAKKGDFSCIIGKVGSGKSTFLRSILGELYPFPNNNGIPNFKINGSISYCSQVPWIINDSVKQNILFGHKYEHDYYKLTIDACELIQDFKVLPDGDETQVGEKGISLSGGQKARIALARAVYARTDIYILDDILSAVDVHVGQNITNKLFGKDGLLSDKTKILATNNVSILSQSTSITLLHQGSMVEQTTYYDTLNNKNTMLYDFLINNDENFLKLSQSNGDVSDLESTETCNDSNPSSYSSSIIDLSPYDSTTNLNKQIHISKSSASVVSFNTEFTPLLKIQNKKLKTIQTLEKKRKGKVDKKVYFTYARACSFLGIFSFLIMMIFTSGTELCANYWLKAWSQSNRELNNNSNVWQFIMIYSCFGIGSGFFTLIKCFILWVYCSTRASMYLHNSMATSILMSPMQFFETTPAGRILNHFSSDMNKIDERLPRIFNEFFSSIISTIFTLCVISYSLPIFSIIIVFLSIIYFYYQKFYITSSRELKRIVSTARSPIFSHLQESLNGVETIRSYKQQERFEFINITNIEFYSKAQYVFRSIYRWLLFRLQFIGATVIFSTTILSLLTLDSSKPLSAGLFGLIMSYALQITNSLNLIVKTTVEIETNIVCVERVLDYSNLPSEKAYHIPETAPARNWPINGKIEINNLSARYRDNLGLVLDDISLSIKSRQKIGIVGRTGAGKSTLALALFRLIEACDGNIHVDGINISSLGLYELRSRLNIIPQDSQTLEGTVRSNLDPLDKYCDEELWKALRLSHLYEHIVKMSKENGIEDGLQVKILESGINLSAGQRQLMSLARALLNQSSVLVLDEATAAVDQETDKIIQETIRKEFNNKTILTIAHRLETVMDSDKILVLEQGKVKEFDSPKNLLNDKTSEFFKLCQESGSKMLS</sequence>
<feature type="transmembrane region" description="Helical" evidence="11">
    <location>
        <begin position="924"/>
        <end position="955"/>
    </location>
</feature>
<feature type="domain" description="ABC transmembrane type-1" evidence="13">
    <location>
        <begin position="112"/>
        <end position="391"/>
    </location>
</feature>
<feature type="transmembrane region" description="Helical" evidence="11">
    <location>
        <begin position="325"/>
        <end position="352"/>
    </location>
</feature>
<evidence type="ECO:0000256" key="8">
    <source>
        <dbReference type="ARBA" id="ARBA00022989"/>
    </source>
</evidence>
<dbReference type="FunCoup" id="A0A1D2VAP9">
    <property type="interactions" value="158"/>
</dbReference>
<evidence type="ECO:0000256" key="3">
    <source>
        <dbReference type="ARBA" id="ARBA00022554"/>
    </source>
</evidence>
<feature type="domain" description="ABC transporter" evidence="12">
    <location>
        <begin position="456"/>
        <end position="689"/>
    </location>
</feature>
<dbReference type="CDD" id="cd18580">
    <property type="entry name" value="ABC_6TM_ABCC_D2"/>
    <property type="match status" value="1"/>
</dbReference>
<dbReference type="SUPFAM" id="SSF52540">
    <property type="entry name" value="P-loop containing nucleoside triphosphate hydrolases"/>
    <property type="match status" value="2"/>
</dbReference>
<dbReference type="InterPro" id="IPR044746">
    <property type="entry name" value="ABCC_6TM_D1"/>
</dbReference>
<evidence type="ECO:0000313" key="15">
    <source>
        <dbReference type="Proteomes" id="UP000095038"/>
    </source>
</evidence>
<evidence type="ECO:0000256" key="1">
    <source>
        <dbReference type="ARBA" id="ARBA00004128"/>
    </source>
</evidence>
<accession>A0A1D2VAP9</accession>
<evidence type="ECO:0000256" key="11">
    <source>
        <dbReference type="SAM" id="Phobius"/>
    </source>
</evidence>
<dbReference type="InterPro" id="IPR011527">
    <property type="entry name" value="ABC1_TM_dom"/>
</dbReference>
<proteinExistence type="predicted"/>
<evidence type="ECO:0000256" key="2">
    <source>
        <dbReference type="ARBA" id="ARBA00022448"/>
    </source>
</evidence>
<feature type="transmembrane region" description="Helical" evidence="11">
    <location>
        <begin position="248"/>
        <end position="266"/>
    </location>
</feature>
<evidence type="ECO:0000256" key="6">
    <source>
        <dbReference type="ARBA" id="ARBA00022741"/>
    </source>
</evidence>
<dbReference type="PROSITE" id="PS00211">
    <property type="entry name" value="ABC_TRANSPORTER_1"/>
    <property type="match status" value="2"/>
</dbReference>
<dbReference type="RefSeq" id="XP_020045029.1">
    <property type="nucleotide sequence ID" value="XM_020190901.1"/>
</dbReference>
<feature type="transmembrane region" description="Helical" evidence="11">
    <location>
        <begin position="86"/>
        <end position="105"/>
    </location>
</feature>
<evidence type="ECO:0000259" key="13">
    <source>
        <dbReference type="PROSITE" id="PS50929"/>
    </source>
</evidence>
<name>A0A1D2VAP9_9ASCO</name>
<dbReference type="GO" id="GO:0042144">
    <property type="term" value="P:vacuole fusion, non-autophagic"/>
    <property type="evidence" value="ECO:0007669"/>
    <property type="project" value="UniProtKB-ARBA"/>
</dbReference>
<dbReference type="GO" id="GO:0005524">
    <property type="term" value="F:ATP binding"/>
    <property type="evidence" value="ECO:0007669"/>
    <property type="project" value="UniProtKB-KW"/>
</dbReference>
<dbReference type="SMART" id="SM00382">
    <property type="entry name" value="AAA"/>
    <property type="match status" value="2"/>
</dbReference>
<keyword evidence="8 11" id="KW-1133">Transmembrane helix</keyword>
<dbReference type="CDD" id="cd18579">
    <property type="entry name" value="ABC_6TM_ABCC_D1"/>
    <property type="match status" value="1"/>
</dbReference>
<dbReference type="Gene3D" id="3.40.50.300">
    <property type="entry name" value="P-loop containing nucleotide triphosphate hydrolases"/>
    <property type="match status" value="2"/>
</dbReference>
<feature type="transmembrane region" description="Helical" evidence="11">
    <location>
        <begin position="140"/>
        <end position="161"/>
    </location>
</feature>
<evidence type="ECO:0000256" key="10">
    <source>
        <dbReference type="ARBA" id="ARBA00053425"/>
    </source>
</evidence>
<keyword evidence="2" id="KW-0813">Transport</keyword>
<feature type="transmembrane region" description="Helical" evidence="11">
    <location>
        <begin position="167"/>
        <end position="186"/>
    </location>
</feature>
<dbReference type="OrthoDB" id="6500128at2759"/>
<dbReference type="PANTHER" id="PTHR24223:SF443">
    <property type="entry name" value="MULTIDRUG-RESISTANCE LIKE PROTEIN 1, ISOFORM I"/>
    <property type="match status" value="1"/>
</dbReference>
<dbReference type="InterPro" id="IPR003439">
    <property type="entry name" value="ABC_transporter-like_ATP-bd"/>
</dbReference>
<keyword evidence="6" id="KW-0547">Nucleotide-binding</keyword>
<dbReference type="SUPFAM" id="SSF90123">
    <property type="entry name" value="ABC transporter transmembrane region"/>
    <property type="match status" value="2"/>
</dbReference>
<dbReference type="Proteomes" id="UP000095038">
    <property type="component" value="Unassembled WGS sequence"/>
</dbReference>
<dbReference type="GO" id="GO:0000329">
    <property type="term" value="C:fungal-type vacuole membrane"/>
    <property type="evidence" value="ECO:0007669"/>
    <property type="project" value="UniProtKB-ARBA"/>
</dbReference>
<dbReference type="CDD" id="cd03244">
    <property type="entry name" value="ABCC_MRP_domain2"/>
    <property type="match status" value="1"/>
</dbReference>
<dbReference type="Gene3D" id="1.20.1560.10">
    <property type="entry name" value="ABC transporter type 1, transmembrane domain"/>
    <property type="match status" value="2"/>
</dbReference>
<dbReference type="EMBL" id="KV454490">
    <property type="protein sequence ID" value="ODV58722.1"/>
    <property type="molecule type" value="Genomic_DNA"/>
</dbReference>
<keyword evidence="15" id="KW-1185">Reference proteome</keyword>
<dbReference type="GeneID" id="30964537"/>
<feature type="transmembrane region" description="Helical" evidence="11">
    <location>
        <begin position="1025"/>
        <end position="1048"/>
    </location>
</feature>
<dbReference type="PROSITE" id="PS50929">
    <property type="entry name" value="ABC_TM1F"/>
    <property type="match status" value="2"/>
</dbReference>
<evidence type="ECO:0000256" key="5">
    <source>
        <dbReference type="ARBA" id="ARBA00022737"/>
    </source>
</evidence>